<reference evidence="3" key="1">
    <citation type="submission" date="2017-05" db="EMBL/GenBank/DDBJ databases">
        <title>Improved OligoMM genomes.</title>
        <authorList>
            <person name="Garzetti D."/>
        </authorList>
    </citation>
    <scope>NUCLEOTIDE SEQUENCE [LARGE SCALE GENOMIC DNA]</scope>
    <source>
        <strain evidence="3">YL45</strain>
    </source>
</reference>
<keyword evidence="3" id="KW-1185">Reference proteome</keyword>
<feature type="signal peptide" evidence="1">
    <location>
        <begin position="1"/>
        <end position="21"/>
    </location>
</feature>
<accession>A0A227KS03</accession>
<sequence>MRSTLLTIILACGFFLLTSCATVPPEPVIEELQDGSFRISVIYETEWSGQFLTNKLIKKAEIFCEERQQQFEKVQFTVKDDGRFNYAKSEVIFKCIKAK</sequence>
<evidence type="ECO:0000256" key="1">
    <source>
        <dbReference type="SAM" id="SignalP"/>
    </source>
</evidence>
<dbReference type="EMBL" id="NHMP01000001">
    <property type="protein sequence ID" value="OXE51256.1"/>
    <property type="molecule type" value="Genomic_DNA"/>
</dbReference>
<name>A0A227KS03_9BURK</name>
<gene>
    <name evidence="2" type="ORF">ADH67_02875</name>
</gene>
<evidence type="ECO:0000313" key="2">
    <source>
        <dbReference type="EMBL" id="OXE51256.1"/>
    </source>
</evidence>
<evidence type="ECO:0008006" key="4">
    <source>
        <dbReference type="Google" id="ProtNLM"/>
    </source>
</evidence>
<dbReference type="PROSITE" id="PS51257">
    <property type="entry name" value="PROKAR_LIPOPROTEIN"/>
    <property type="match status" value="1"/>
</dbReference>
<evidence type="ECO:0000313" key="3">
    <source>
        <dbReference type="Proteomes" id="UP000214610"/>
    </source>
</evidence>
<keyword evidence="1" id="KW-0732">Signal</keyword>
<feature type="chain" id="PRO_5011253062" description="Lipoprotein" evidence="1">
    <location>
        <begin position="22"/>
        <end position="99"/>
    </location>
</feature>
<protein>
    <recommendedName>
        <fullName evidence="4">Lipoprotein</fullName>
    </recommendedName>
</protein>
<dbReference type="Proteomes" id="UP000214610">
    <property type="component" value="Unassembled WGS sequence"/>
</dbReference>
<dbReference type="GeneID" id="78363460"/>
<dbReference type="RefSeq" id="WP_066591443.1">
    <property type="nucleotide sequence ID" value="NZ_CAJTBZ010000009.1"/>
</dbReference>
<organism evidence="2 3">
    <name type="scientific">Turicimonas muris</name>
    <dbReference type="NCBI Taxonomy" id="1796652"/>
    <lineage>
        <taxon>Bacteria</taxon>
        <taxon>Pseudomonadati</taxon>
        <taxon>Pseudomonadota</taxon>
        <taxon>Betaproteobacteria</taxon>
        <taxon>Burkholderiales</taxon>
        <taxon>Sutterellaceae</taxon>
        <taxon>Turicimonas</taxon>
    </lineage>
</organism>
<proteinExistence type="predicted"/>
<dbReference type="AlphaFoldDB" id="A0A227KS03"/>
<comment type="caution">
    <text evidence="2">The sequence shown here is derived from an EMBL/GenBank/DDBJ whole genome shotgun (WGS) entry which is preliminary data.</text>
</comment>